<keyword evidence="10" id="KW-0482">Metalloprotease</keyword>
<feature type="transmembrane region" description="Helical" evidence="12">
    <location>
        <begin position="281"/>
        <end position="302"/>
    </location>
</feature>
<feature type="transmembrane region" description="Helical" evidence="12">
    <location>
        <begin position="141"/>
        <end position="163"/>
    </location>
</feature>
<feature type="transmembrane region" description="Helical" evidence="12">
    <location>
        <begin position="49"/>
        <end position="71"/>
    </location>
</feature>
<comment type="similarity">
    <text evidence="3">Belongs to the peptidase M50B family.</text>
</comment>
<keyword evidence="6" id="KW-0479">Metal-binding</keyword>
<keyword evidence="7" id="KW-0378">Hydrolase</keyword>
<dbReference type="GO" id="GO:0006508">
    <property type="term" value="P:proteolysis"/>
    <property type="evidence" value="ECO:0007669"/>
    <property type="project" value="UniProtKB-KW"/>
</dbReference>
<reference evidence="14" key="1">
    <citation type="submission" date="2021-02" db="EMBL/GenBank/DDBJ databases">
        <title>Genome-Resolved Metagenomics of a Microbial Community Performing Photosynthetic Biological Nutrient Removal.</title>
        <authorList>
            <person name="Mcdaniel E.A."/>
        </authorList>
    </citation>
    <scope>NUCLEOTIDE SEQUENCE</scope>
    <source>
        <strain evidence="14">UWPOB_OBS1</strain>
    </source>
</reference>
<comment type="caution">
    <text evidence="14">The sequence shown here is derived from an EMBL/GenBank/DDBJ whole genome shotgun (WGS) entry which is preliminary data.</text>
</comment>
<dbReference type="EMBL" id="JAFLCK010000024">
    <property type="protein sequence ID" value="MBN8661779.1"/>
    <property type="molecule type" value="Genomic_DNA"/>
</dbReference>
<dbReference type="PANTHER" id="PTHR39188">
    <property type="entry name" value="MEMBRANE-ASSOCIATED ZINC METALLOPROTEASE M50B"/>
    <property type="match status" value="1"/>
</dbReference>
<dbReference type="AlphaFoldDB" id="A0A8J7TMJ1"/>
<keyword evidence="9 12" id="KW-1133">Transmembrane helix</keyword>
<comment type="cofactor">
    <cofactor evidence="1">
        <name>Zn(2+)</name>
        <dbReference type="ChEBI" id="CHEBI:29105"/>
    </cofactor>
</comment>
<evidence type="ECO:0000256" key="6">
    <source>
        <dbReference type="ARBA" id="ARBA00022723"/>
    </source>
</evidence>
<dbReference type="InterPro" id="IPR008915">
    <property type="entry name" value="Peptidase_M50"/>
</dbReference>
<dbReference type="Pfam" id="PF02163">
    <property type="entry name" value="Peptidase_M50"/>
    <property type="match status" value="2"/>
</dbReference>
<dbReference type="PANTHER" id="PTHR39188:SF3">
    <property type="entry name" value="STAGE IV SPORULATION PROTEIN FB"/>
    <property type="match status" value="1"/>
</dbReference>
<accession>A0A8J7TMJ1</accession>
<dbReference type="CDD" id="cd06160">
    <property type="entry name" value="S2P-M50_like_2"/>
    <property type="match status" value="1"/>
</dbReference>
<evidence type="ECO:0000256" key="9">
    <source>
        <dbReference type="ARBA" id="ARBA00022989"/>
    </source>
</evidence>
<evidence type="ECO:0000313" key="15">
    <source>
        <dbReference type="Proteomes" id="UP000664277"/>
    </source>
</evidence>
<organism evidence="14 15">
    <name type="scientific">Candidatus Obscuribacter phosphatis</name>
    <dbReference type="NCBI Taxonomy" id="1906157"/>
    <lineage>
        <taxon>Bacteria</taxon>
        <taxon>Bacillati</taxon>
        <taxon>Candidatus Melainabacteria</taxon>
        <taxon>Candidatus Obscuribacterales</taxon>
        <taxon>Candidatus Obscuribacteraceae</taxon>
        <taxon>Candidatus Obscuribacter</taxon>
    </lineage>
</organism>
<comment type="subcellular location">
    <subcellularLocation>
        <location evidence="2">Membrane</location>
        <topology evidence="2">Multi-pass membrane protein</topology>
    </subcellularLocation>
</comment>
<protein>
    <submittedName>
        <fullName evidence="14">Site-2 protease family protein</fullName>
    </submittedName>
</protein>
<sequence length="309" mass="33410">MNQKPQKNSVISGLLALVAIVATKGKVLLGAILKVKGLGTFISMVISMVGYWWAWNLGFWGAFGFVALIWIHEMGHVLAARKIGLPVSAPVFVPFLGALIRMKELPKNAKDEAIMAMGGPLLGALGAFACLGIWQLNGDKLWLWLAGIGMLINLFNLIPVAPLDGGRIATLFGRGFWWAGLAALVVLSFVIEDSLLILFAVLGLLEIDSRFTRLPRWVFLVPVVLALAHGIYFEQYLVGGILALLNLLLVRGKLLGKDDGNEQSEPTQDASFFEVSAGAKAVILSAYLAMVLILGATFWWLASISALVR</sequence>
<keyword evidence="4 14" id="KW-0645">Protease</keyword>
<evidence type="ECO:0000259" key="13">
    <source>
        <dbReference type="Pfam" id="PF02163"/>
    </source>
</evidence>
<evidence type="ECO:0000256" key="4">
    <source>
        <dbReference type="ARBA" id="ARBA00022670"/>
    </source>
</evidence>
<evidence type="ECO:0000256" key="8">
    <source>
        <dbReference type="ARBA" id="ARBA00022833"/>
    </source>
</evidence>
<keyword evidence="5 12" id="KW-0812">Transmembrane</keyword>
<dbReference type="GO" id="GO:0016020">
    <property type="term" value="C:membrane"/>
    <property type="evidence" value="ECO:0007669"/>
    <property type="project" value="UniProtKB-SubCell"/>
</dbReference>
<feature type="transmembrane region" description="Helical" evidence="12">
    <location>
        <begin position="217"/>
        <end position="245"/>
    </location>
</feature>
<evidence type="ECO:0000256" key="3">
    <source>
        <dbReference type="ARBA" id="ARBA00007931"/>
    </source>
</evidence>
<feature type="transmembrane region" description="Helical" evidence="12">
    <location>
        <begin position="83"/>
        <end position="102"/>
    </location>
</feature>
<evidence type="ECO:0000256" key="1">
    <source>
        <dbReference type="ARBA" id="ARBA00001947"/>
    </source>
</evidence>
<feature type="transmembrane region" description="Helical" evidence="12">
    <location>
        <begin position="175"/>
        <end position="205"/>
    </location>
</feature>
<name>A0A8J7TMJ1_9BACT</name>
<feature type="domain" description="Peptidase M50" evidence="13">
    <location>
        <begin position="62"/>
        <end position="133"/>
    </location>
</feature>
<evidence type="ECO:0000313" key="14">
    <source>
        <dbReference type="EMBL" id="MBN8661779.1"/>
    </source>
</evidence>
<feature type="transmembrane region" description="Helical" evidence="12">
    <location>
        <begin position="114"/>
        <end position="134"/>
    </location>
</feature>
<evidence type="ECO:0000256" key="12">
    <source>
        <dbReference type="SAM" id="Phobius"/>
    </source>
</evidence>
<evidence type="ECO:0000256" key="11">
    <source>
        <dbReference type="ARBA" id="ARBA00023136"/>
    </source>
</evidence>
<dbReference type="Proteomes" id="UP000664277">
    <property type="component" value="Unassembled WGS sequence"/>
</dbReference>
<gene>
    <name evidence="14" type="ORF">J0M35_15540</name>
</gene>
<evidence type="ECO:0000256" key="10">
    <source>
        <dbReference type="ARBA" id="ARBA00023049"/>
    </source>
</evidence>
<evidence type="ECO:0000256" key="2">
    <source>
        <dbReference type="ARBA" id="ARBA00004141"/>
    </source>
</evidence>
<keyword evidence="11 12" id="KW-0472">Membrane</keyword>
<keyword evidence="8" id="KW-0862">Zinc</keyword>
<feature type="domain" description="Peptidase M50" evidence="13">
    <location>
        <begin position="137"/>
        <end position="171"/>
    </location>
</feature>
<dbReference type="GO" id="GO:0046872">
    <property type="term" value="F:metal ion binding"/>
    <property type="evidence" value="ECO:0007669"/>
    <property type="project" value="UniProtKB-KW"/>
</dbReference>
<evidence type="ECO:0000256" key="7">
    <source>
        <dbReference type="ARBA" id="ARBA00022801"/>
    </source>
</evidence>
<evidence type="ECO:0000256" key="5">
    <source>
        <dbReference type="ARBA" id="ARBA00022692"/>
    </source>
</evidence>
<proteinExistence type="inferred from homology"/>
<dbReference type="GO" id="GO:0008237">
    <property type="term" value="F:metallopeptidase activity"/>
    <property type="evidence" value="ECO:0007669"/>
    <property type="project" value="UniProtKB-KW"/>
</dbReference>